<name>A0AC59ZTP4_RANTA</name>
<accession>A0AC59ZTP4</accession>
<proteinExistence type="predicted"/>
<reference evidence="1" key="1">
    <citation type="submission" date="2023-05" db="EMBL/GenBank/DDBJ databases">
        <authorList>
            <consortium name="ELIXIR-Norway"/>
        </authorList>
    </citation>
    <scope>NUCLEOTIDE SEQUENCE</scope>
</reference>
<sequence length="170" mass="19263">MDCSPPGSPVHGILLARILEWVAISSPRDLPNPGIKPRSPALQADSLPSDPPGQTYQGSKYFFGRSNYGSTYLNLSIQDSVSLTFFFLSHLLSIEDLHFKNFSNTGIISLVPSFKTSCHISCHVHVKLIYLFFSTSVFYEKCKFIMEYLENTEDYKELVPQMRLPWQFSG</sequence>
<evidence type="ECO:0000313" key="2">
    <source>
        <dbReference type="Proteomes" id="UP001162501"/>
    </source>
</evidence>
<protein>
    <submittedName>
        <fullName evidence="1">Uncharacterized protein</fullName>
    </submittedName>
</protein>
<organism evidence="1 2">
    <name type="scientific">Rangifer tarandus platyrhynchus</name>
    <name type="common">Svalbard reindeer</name>
    <dbReference type="NCBI Taxonomy" id="3082113"/>
    <lineage>
        <taxon>Eukaryota</taxon>
        <taxon>Metazoa</taxon>
        <taxon>Chordata</taxon>
        <taxon>Craniata</taxon>
        <taxon>Vertebrata</taxon>
        <taxon>Euteleostomi</taxon>
        <taxon>Mammalia</taxon>
        <taxon>Eutheria</taxon>
        <taxon>Laurasiatheria</taxon>
        <taxon>Artiodactyla</taxon>
        <taxon>Ruminantia</taxon>
        <taxon>Pecora</taxon>
        <taxon>Cervidae</taxon>
        <taxon>Odocoileinae</taxon>
        <taxon>Rangifer</taxon>
    </lineage>
</organism>
<dbReference type="EMBL" id="OX596088">
    <property type="protein sequence ID" value="CAN0507930.1"/>
    <property type="molecule type" value="Genomic_DNA"/>
</dbReference>
<reference evidence="1" key="2">
    <citation type="submission" date="2025-03" db="EMBL/GenBank/DDBJ databases">
        <authorList>
            <consortium name="ELIXIR-Norway"/>
            <consortium name="Elixir Norway"/>
        </authorList>
    </citation>
    <scope>NUCLEOTIDE SEQUENCE</scope>
</reference>
<evidence type="ECO:0000313" key="1">
    <source>
        <dbReference type="EMBL" id="CAN0507930.1"/>
    </source>
</evidence>
<dbReference type="Proteomes" id="UP001162501">
    <property type="component" value="Chromosome 4"/>
</dbReference>
<gene>
    <name evidence="1" type="ORF">MRATA1EN22A_LOCUS22767</name>
</gene>